<dbReference type="Gene3D" id="1.10.8.500">
    <property type="entry name" value="HAMP domain in histidine kinase"/>
    <property type="match status" value="1"/>
</dbReference>
<dbReference type="GO" id="GO:0005886">
    <property type="term" value="C:plasma membrane"/>
    <property type="evidence" value="ECO:0007669"/>
    <property type="project" value="UniProtKB-SubCell"/>
</dbReference>
<proteinExistence type="predicted"/>
<dbReference type="PROSITE" id="PS50885">
    <property type="entry name" value="HAMP"/>
    <property type="match status" value="1"/>
</dbReference>
<dbReference type="SUPFAM" id="SSF158472">
    <property type="entry name" value="HAMP domain-like"/>
    <property type="match status" value="1"/>
</dbReference>
<dbReference type="RefSeq" id="WP_244725028.1">
    <property type="nucleotide sequence ID" value="NZ_JALIRP010000004.1"/>
</dbReference>
<keyword evidence="3" id="KW-0472">Membrane</keyword>
<evidence type="ECO:0000256" key="1">
    <source>
        <dbReference type="ARBA" id="ARBA00004236"/>
    </source>
</evidence>
<dbReference type="Proteomes" id="UP001139347">
    <property type="component" value="Unassembled WGS sequence"/>
</dbReference>
<accession>A0A9X1WPA5</accession>
<dbReference type="CDD" id="cd06225">
    <property type="entry name" value="HAMP"/>
    <property type="match status" value="1"/>
</dbReference>
<gene>
    <name evidence="5" type="ORF">MUG84_10855</name>
</gene>
<keyword evidence="2" id="KW-1003">Cell membrane</keyword>
<comment type="caution">
    <text evidence="5">The sequence shown here is derived from an EMBL/GenBank/DDBJ whole genome shotgun (WGS) entry which is preliminary data.</text>
</comment>
<feature type="domain" description="HAMP" evidence="4">
    <location>
        <begin position="1"/>
        <end position="51"/>
    </location>
</feature>
<evidence type="ECO:0000259" key="4">
    <source>
        <dbReference type="PROSITE" id="PS50885"/>
    </source>
</evidence>
<evidence type="ECO:0000313" key="6">
    <source>
        <dbReference type="Proteomes" id="UP001139347"/>
    </source>
</evidence>
<comment type="subcellular location">
    <subcellularLocation>
        <location evidence="1">Cell membrane</location>
    </subcellularLocation>
</comment>
<reference evidence="5" key="1">
    <citation type="submission" date="2022-04" db="EMBL/GenBank/DDBJ databases">
        <title>Paenibacillus mangrovi sp. nov., a novel endophytic bacterium isolated from bark of Kandelia candel.</title>
        <authorList>
            <person name="Tuo L."/>
        </authorList>
    </citation>
    <scope>NUCLEOTIDE SEQUENCE</scope>
    <source>
        <strain evidence="5">KQZ6P-2</strain>
    </source>
</reference>
<dbReference type="EMBL" id="JALIRP010000004">
    <property type="protein sequence ID" value="MCJ8012231.1"/>
    <property type="molecule type" value="Genomic_DNA"/>
</dbReference>
<dbReference type="AlphaFoldDB" id="A0A9X1WPA5"/>
<sequence length="63" mass="7139">MTRPIRKIVAGIDGIRQGDANVLFPVRRKDEFGAISRALQVMNQSLASAEQSRNSYYPMLRMN</sequence>
<dbReference type="Pfam" id="PF00672">
    <property type="entry name" value="HAMP"/>
    <property type="match status" value="1"/>
</dbReference>
<keyword evidence="6" id="KW-1185">Reference proteome</keyword>
<evidence type="ECO:0000256" key="2">
    <source>
        <dbReference type="ARBA" id="ARBA00022475"/>
    </source>
</evidence>
<dbReference type="GO" id="GO:0007165">
    <property type="term" value="P:signal transduction"/>
    <property type="evidence" value="ECO:0007669"/>
    <property type="project" value="InterPro"/>
</dbReference>
<name>A0A9X1WPA5_9BACL</name>
<protein>
    <submittedName>
        <fullName evidence="5">HAMP domain-containing protein</fullName>
    </submittedName>
</protein>
<dbReference type="InterPro" id="IPR003660">
    <property type="entry name" value="HAMP_dom"/>
</dbReference>
<evidence type="ECO:0000313" key="5">
    <source>
        <dbReference type="EMBL" id="MCJ8012231.1"/>
    </source>
</evidence>
<organism evidence="5 6">
    <name type="scientific">Paenibacillus mangrovi</name>
    <dbReference type="NCBI Taxonomy" id="2931978"/>
    <lineage>
        <taxon>Bacteria</taxon>
        <taxon>Bacillati</taxon>
        <taxon>Bacillota</taxon>
        <taxon>Bacilli</taxon>
        <taxon>Bacillales</taxon>
        <taxon>Paenibacillaceae</taxon>
        <taxon>Paenibacillus</taxon>
    </lineage>
</organism>
<evidence type="ECO:0000256" key="3">
    <source>
        <dbReference type="ARBA" id="ARBA00023136"/>
    </source>
</evidence>